<feature type="compositionally biased region" description="Polar residues" evidence="1">
    <location>
        <begin position="682"/>
        <end position="694"/>
    </location>
</feature>
<accession>A0A0F7SQZ6</accession>
<reference evidence="3" key="1">
    <citation type="submission" date="2014-08" db="EMBL/GenBank/DDBJ databases">
        <authorList>
            <person name="Sharma Rahul"/>
            <person name="Thines Marco"/>
        </authorList>
    </citation>
    <scope>NUCLEOTIDE SEQUENCE</scope>
</reference>
<feature type="compositionally biased region" description="Basic and acidic residues" evidence="1">
    <location>
        <begin position="775"/>
        <end position="794"/>
    </location>
</feature>
<dbReference type="PANTHER" id="PTHR28159:SF1">
    <property type="entry name" value="TRAFFICKING PROTEIN PARTICLE COMPLEX II-SPECIFIC SUBUNIT 65"/>
    <property type="match status" value="1"/>
</dbReference>
<proteinExistence type="predicted"/>
<dbReference type="InterPro" id="IPR024662">
    <property type="entry name" value="Trs65"/>
</dbReference>
<feature type="domain" description="Trafficking protein particle complex II-specific subunit 65 IgD3" evidence="2">
    <location>
        <begin position="794"/>
        <end position="931"/>
    </location>
</feature>
<dbReference type="EMBL" id="LN483142">
    <property type="protein sequence ID" value="CED82930.1"/>
    <property type="molecule type" value="Genomic_DNA"/>
</dbReference>
<protein>
    <submittedName>
        <fullName evidence="3">TRAPP II complex, Trs65</fullName>
    </submittedName>
</protein>
<dbReference type="GO" id="GO:1990071">
    <property type="term" value="C:TRAPPII protein complex"/>
    <property type="evidence" value="ECO:0007669"/>
    <property type="project" value="InterPro"/>
</dbReference>
<dbReference type="GO" id="GO:0006891">
    <property type="term" value="P:intra-Golgi vesicle-mediated transport"/>
    <property type="evidence" value="ECO:0007669"/>
    <property type="project" value="InterPro"/>
</dbReference>
<feature type="compositionally biased region" description="Polar residues" evidence="1">
    <location>
        <begin position="637"/>
        <end position="655"/>
    </location>
</feature>
<feature type="compositionally biased region" description="Polar residues" evidence="1">
    <location>
        <begin position="729"/>
        <end position="739"/>
    </location>
</feature>
<dbReference type="Pfam" id="PF12735">
    <property type="entry name" value="IgD3_Trs65"/>
    <property type="match status" value="1"/>
</dbReference>
<name>A0A0F7SQZ6_PHARH</name>
<dbReference type="AlphaFoldDB" id="A0A0F7SQZ6"/>
<dbReference type="InterPro" id="IPR055420">
    <property type="entry name" value="IgD3_Trs65"/>
</dbReference>
<sequence length="933" mass="100260">MSFSRFFHAATLGIHVPEQPLSVPRLTADSTAEDRSAWVHQALGIHQKRLAFYDEQLSVYLSITLNDIPVAEDEHRPSQELLLFLSHLQITLESSYVSHLPASPSPSPQHTATFASNSSYFPAAPTSSSSSPGPILASSTPISLGVPPNASNRRSFPGTPTEAGFGNVLSTPFPTPGVGSLEEKRYARSEGVQAWSTIWGHESANHERKWVGLSKNEKGSWVAVWELQAPVAFMKTRIQDPLFCLTASITLRDKPAGDIIQGYPSASSENTMEGVSHLGQDIHDNLEDIDLLGGLGEGYSFPSTRLSSKQIRPSHAVANSVSFPEGLHQGPKVIPPVSLIDLPTLRKSFRAIFALASGLSLRMRTVYLPNLLTNAGQLEGQDLPDRTSEDEEGDEEERKIVMSVEVESTGGVTDEGDNSCGFEIETVEVLVGGGSSGVHLLEPFSSETPECRDSVEKEAAKSVFPLELRPLDQFSLLYVVSTTHLEGLSTGSSTAISSGQSGPTLFPPGPTDPTHHRRQTSIVPAILSVVSPERPVSIAVTGRPFIFRSSAPSMDLPSTESEKHYLSSSFVSRWNCSLDLTHLDTGLVNKRISVPALAGLAQPRGIGLGRPSVGLGGGGHQVAGNRRYSIANLASLAQSGRNHSSSSHNPNQLQQHHPALPSINSLPTILPTPPQAFPPIQQIDTSLASGSASINGMKEPLATPAFPSYPAHDRQQRQPSGILPPSQLAFVNSRTSAPAVSTAEGGGRGGHGTQYEEEGLLVSVNVHTPYGASSDRNHGENGEEARDEERRDRRTVRPLEPFTLEVFVFNKSDRIRRFVVGVPEKRRGRLAGPAEVQGHSGETGGDGDVEDGRMGISQLRSRLAEHLSSTTPLIPLENNIRVGPLLPRSSQSVRMKFLALTEGVHSVDTLAIIGIGDSFAVNLKSVCNIIVRR</sequence>
<feature type="region of interest" description="Disordered" evidence="1">
    <location>
        <begin position="130"/>
        <end position="174"/>
    </location>
</feature>
<feature type="region of interest" description="Disordered" evidence="1">
    <location>
        <begin position="637"/>
        <end position="754"/>
    </location>
</feature>
<feature type="region of interest" description="Disordered" evidence="1">
    <location>
        <begin position="768"/>
        <end position="794"/>
    </location>
</feature>
<dbReference type="PANTHER" id="PTHR28159">
    <property type="entry name" value="TRAFFICKING PROTEIN PARTICLE COMPLEX II-SPECIFIC SUBUNIT 65"/>
    <property type="match status" value="1"/>
</dbReference>
<evidence type="ECO:0000313" key="3">
    <source>
        <dbReference type="EMBL" id="CED82930.1"/>
    </source>
</evidence>
<organism evidence="3">
    <name type="scientific">Phaffia rhodozyma</name>
    <name type="common">Yeast</name>
    <name type="synonym">Xanthophyllomyces dendrorhous</name>
    <dbReference type="NCBI Taxonomy" id="264483"/>
    <lineage>
        <taxon>Eukaryota</taxon>
        <taxon>Fungi</taxon>
        <taxon>Dikarya</taxon>
        <taxon>Basidiomycota</taxon>
        <taxon>Agaricomycotina</taxon>
        <taxon>Tremellomycetes</taxon>
        <taxon>Cystofilobasidiales</taxon>
        <taxon>Mrakiaceae</taxon>
        <taxon>Phaffia</taxon>
    </lineage>
</organism>
<evidence type="ECO:0000259" key="2">
    <source>
        <dbReference type="Pfam" id="PF12735"/>
    </source>
</evidence>
<feature type="region of interest" description="Disordered" evidence="1">
    <location>
        <begin position="377"/>
        <end position="397"/>
    </location>
</feature>
<evidence type="ECO:0000256" key="1">
    <source>
        <dbReference type="SAM" id="MobiDB-lite"/>
    </source>
</evidence>
<dbReference type="GO" id="GO:0005802">
    <property type="term" value="C:trans-Golgi network"/>
    <property type="evidence" value="ECO:0007669"/>
    <property type="project" value="TreeGrafter"/>
</dbReference>
<feature type="region of interest" description="Disordered" evidence="1">
    <location>
        <begin position="829"/>
        <end position="851"/>
    </location>
</feature>
<feature type="compositionally biased region" description="Low complexity" evidence="1">
    <location>
        <begin position="130"/>
        <end position="139"/>
    </location>
</feature>